<dbReference type="PANTHER" id="PTHR13789">
    <property type="entry name" value="MONOOXYGENASE"/>
    <property type="match status" value="1"/>
</dbReference>
<evidence type="ECO:0000256" key="5">
    <source>
        <dbReference type="ARBA" id="ARBA00023014"/>
    </source>
</evidence>
<dbReference type="CDD" id="cd03467">
    <property type="entry name" value="Rieske"/>
    <property type="match status" value="1"/>
</dbReference>
<dbReference type="GO" id="GO:0004497">
    <property type="term" value="F:monooxygenase activity"/>
    <property type="evidence" value="ECO:0007669"/>
    <property type="project" value="UniProtKB-KW"/>
</dbReference>
<dbReference type="InterPro" id="IPR017941">
    <property type="entry name" value="Rieske_2Fe-2S"/>
</dbReference>
<evidence type="ECO:0000313" key="9">
    <source>
        <dbReference type="Proteomes" id="UP000477911"/>
    </source>
</evidence>
<keyword evidence="1" id="KW-0001">2Fe-2S</keyword>
<proteinExistence type="predicted"/>
<keyword evidence="9" id="KW-1185">Reference proteome</keyword>
<evidence type="ECO:0000256" key="6">
    <source>
        <dbReference type="ARBA" id="ARBA00023033"/>
    </source>
</evidence>
<dbReference type="InterPro" id="IPR036922">
    <property type="entry name" value="Rieske_2Fe-2S_sf"/>
</dbReference>
<accession>A0A6L7GBQ2</accession>
<dbReference type="Gene3D" id="2.102.10.10">
    <property type="entry name" value="Rieske [2Fe-2S] iron-sulphur domain"/>
    <property type="match status" value="1"/>
</dbReference>
<evidence type="ECO:0000256" key="1">
    <source>
        <dbReference type="ARBA" id="ARBA00022714"/>
    </source>
</evidence>
<dbReference type="InterPro" id="IPR050493">
    <property type="entry name" value="FAD-dep_Monooxygenase_BioMet"/>
</dbReference>
<evidence type="ECO:0000313" key="8">
    <source>
        <dbReference type="EMBL" id="MXN20948.1"/>
    </source>
</evidence>
<dbReference type="PRINTS" id="PR00420">
    <property type="entry name" value="RNGMNOXGNASE"/>
</dbReference>
<gene>
    <name evidence="8" type="ORF">GR170_24240</name>
</gene>
<dbReference type="Gene3D" id="3.50.50.60">
    <property type="entry name" value="FAD/NAD(P)-binding domain"/>
    <property type="match status" value="1"/>
</dbReference>
<dbReference type="RefSeq" id="WP_160897066.1">
    <property type="nucleotide sequence ID" value="NZ_WUMU01000039.1"/>
</dbReference>
<dbReference type="Proteomes" id="UP000477911">
    <property type="component" value="Unassembled WGS sequence"/>
</dbReference>
<keyword evidence="5" id="KW-0411">Iron-sulfur</keyword>
<dbReference type="NCBIfam" id="NF005313">
    <property type="entry name" value="PRK06847.1"/>
    <property type="match status" value="1"/>
</dbReference>
<evidence type="ECO:0000259" key="7">
    <source>
        <dbReference type="PROSITE" id="PS51296"/>
    </source>
</evidence>
<dbReference type="SUPFAM" id="SSF50022">
    <property type="entry name" value="ISP domain"/>
    <property type="match status" value="1"/>
</dbReference>
<dbReference type="GO" id="GO:0071949">
    <property type="term" value="F:FAD binding"/>
    <property type="evidence" value="ECO:0007669"/>
    <property type="project" value="InterPro"/>
</dbReference>
<dbReference type="Pfam" id="PF00355">
    <property type="entry name" value="Rieske"/>
    <property type="match status" value="1"/>
</dbReference>
<feature type="domain" description="Rieske" evidence="7">
    <location>
        <begin position="10"/>
        <end position="115"/>
    </location>
</feature>
<dbReference type="AlphaFoldDB" id="A0A6L7GBQ2"/>
<evidence type="ECO:0000256" key="3">
    <source>
        <dbReference type="ARBA" id="ARBA00023002"/>
    </source>
</evidence>
<dbReference type="SUPFAM" id="SSF51905">
    <property type="entry name" value="FAD/NAD(P)-binding domain"/>
    <property type="match status" value="1"/>
</dbReference>
<dbReference type="InterPro" id="IPR036188">
    <property type="entry name" value="FAD/NAD-bd_sf"/>
</dbReference>
<keyword evidence="6" id="KW-0503">Monooxygenase</keyword>
<dbReference type="GO" id="GO:0046872">
    <property type="term" value="F:metal ion binding"/>
    <property type="evidence" value="ECO:0007669"/>
    <property type="project" value="UniProtKB-KW"/>
</dbReference>
<comment type="caution">
    <text evidence="8">The sequence shown here is derived from an EMBL/GenBank/DDBJ whole genome shotgun (WGS) entry which is preliminary data.</text>
</comment>
<sequence length="508" mass="54792">MPASSPGGGTLLCGLADLPEGAARGFDPGGRGHDTVFVVRRAGAVFGWRNDCPHHPGARMNWRKDAFLNADGSLIMCSAHGALFDIETGLCQLGPCLGKRLTPVRLRIEDGRIHLEGPPGPTSKGGTRMAQSHLPQNLNRVLIVGGGIAGMAAAIRLREAGVAVELIDKDPAWSVYGTGITLSPLTFRALCHLGFQDRLIAEGHGHDGVTLNDMQGRLIREVRSERLVGPRVPAEGAVLRPVLHRMMSERVRALQTEVRLGVTVTALDQDDTGANVTFSEGRQDRYDLVIGADGLFSGLRDMVLENAPKPRFTGQACWRVLFDTPKDWHQGQMFLGPETKVGFNPCSPDQMYMYLLESVPGNPWREPDALPAILQDLLAPFGGIVAELRALVDDGREIIYRPLESILVPGDWYRGRVVLIGDAVHATTPHLGSGAGMAVEDALVLVEELSAHPSLEDALHGFMRRRLPRGRLVVGNSLKIGEMEMAGDPMPAQAALMAESIAAISAPY</sequence>
<reference evidence="8 9" key="1">
    <citation type="submission" date="2019-12" db="EMBL/GenBank/DDBJ databases">
        <authorList>
            <person name="Li M."/>
        </authorList>
    </citation>
    <scope>NUCLEOTIDE SEQUENCE [LARGE SCALE GENOMIC DNA]</scope>
    <source>
        <strain evidence="8 9">GBMRC 2024</strain>
    </source>
</reference>
<protein>
    <submittedName>
        <fullName evidence="8">NAD(P)-binding protein</fullName>
    </submittedName>
</protein>
<evidence type="ECO:0000256" key="2">
    <source>
        <dbReference type="ARBA" id="ARBA00022723"/>
    </source>
</evidence>
<keyword evidence="4" id="KW-0408">Iron</keyword>
<keyword evidence="3" id="KW-0560">Oxidoreductase</keyword>
<name>A0A6L7GBQ2_9RHOB</name>
<dbReference type="InterPro" id="IPR002938">
    <property type="entry name" value="FAD-bd"/>
</dbReference>
<dbReference type="PANTHER" id="PTHR13789:SF309">
    <property type="entry name" value="PUTATIVE (AFU_ORTHOLOGUE AFUA_6G14510)-RELATED"/>
    <property type="match status" value="1"/>
</dbReference>
<evidence type="ECO:0000256" key="4">
    <source>
        <dbReference type="ARBA" id="ARBA00023004"/>
    </source>
</evidence>
<dbReference type="PROSITE" id="PS51296">
    <property type="entry name" value="RIESKE"/>
    <property type="match status" value="1"/>
</dbReference>
<dbReference type="EMBL" id="WUMU01000039">
    <property type="protein sequence ID" value="MXN20948.1"/>
    <property type="molecule type" value="Genomic_DNA"/>
</dbReference>
<keyword evidence="2" id="KW-0479">Metal-binding</keyword>
<organism evidence="8 9">
    <name type="scientific">Pseudooceanicola albus</name>
    <dbReference type="NCBI Taxonomy" id="2692189"/>
    <lineage>
        <taxon>Bacteria</taxon>
        <taxon>Pseudomonadati</taxon>
        <taxon>Pseudomonadota</taxon>
        <taxon>Alphaproteobacteria</taxon>
        <taxon>Rhodobacterales</taxon>
        <taxon>Paracoccaceae</taxon>
        <taxon>Pseudooceanicola</taxon>
    </lineage>
</organism>
<dbReference type="GO" id="GO:0051537">
    <property type="term" value="F:2 iron, 2 sulfur cluster binding"/>
    <property type="evidence" value="ECO:0007669"/>
    <property type="project" value="UniProtKB-KW"/>
</dbReference>
<dbReference type="Pfam" id="PF01494">
    <property type="entry name" value="FAD_binding_3"/>
    <property type="match status" value="1"/>
</dbReference>